<keyword evidence="3 6" id="KW-0812">Transmembrane</keyword>
<dbReference type="InterPro" id="IPR030417">
    <property type="entry name" value="MS4A"/>
</dbReference>
<dbReference type="GeneID" id="103100499"/>
<dbReference type="RefSeq" id="XP_007497656.1">
    <property type="nucleotide sequence ID" value="XM_007497594.3"/>
</dbReference>
<protein>
    <submittedName>
        <fullName evidence="7">Membrane spanning 4-domains A13</fullName>
    </submittedName>
</protein>
<evidence type="ECO:0000256" key="2">
    <source>
        <dbReference type="ARBA" id="ARBA00009565"/>
    </source>
</evidence>
<dbReference type="Pfam" id="PF04103">
    <property type="entry name" value="CD20"/>
    <property type="match status" value="1"/>
</dbReference>
<evidence type="ECO:0000256" key="1">
    <source>
        <dbReference type="ARBA" id="ARBA00004141"/>
    </source>
</evidence>
<proteinExistence type="inferred from homology"/>
<sequence>MLHFPLENFSLLDSLILGVVQIMISSFHLFMWYFLLDLYGRQQKGQFGTYNPITYKIHYPSWAIFFLLSGFLSISEAKNSSVHSRKLAFCGNIFSAVLAVIGVILIIIEQCTEQEMSYKNFGRAAMGKLVSWLLLITSLGEFSLTFTYIYHVMCNWDSLMSDLNDFYVEDKAEEEDEESLEEVMEEEVIKEWERKTSEELGRNMEKLEELEEVTEEEEEVEVVIKEKAKGRLVGLKKQSAF</sequence>
<keyword evidence="5 6" id="KW-0472">Membrane</keyword>
<feature type="transmembrane region" description="Helical" evidence="6">
    <location>
        <begin position="15"/>
        <end position="36"/>
    </location>
</feature>
<evidence type="ECO:0000256" key="4">
    <source>
        <dbReference type="ARBA" id="ARBA00022989"/>
    </source>
</evidence>
<evidence type="ECO:0000256" key="3">
    <source>
        <dbReference type="ARBA" id="ARBA00022692"/>
    </source>
</evidence>
<dbReference type="Ensembl" id="ENSMODT00000025878.4">
    <property type="protein sequence ID" value="ENSMODP00000025427.4"/>
    <property type="gene ID" value="ENSMODG00000020328.4"/>
</dbReference>
<dbReference type="KEGG" id="mdo:103100499"/>
<evidence type="ECO:0000313" key="7">
    <source>
        <dbReference type="Ensembl" id="ENSMODP00000025427.4"/>
    </source>
</evidence>
<dbReference type="GO" id="GO:0007166">
    <property type="term" value="P:cell surface receptor signaling pathway"/>
    <property type="evidence" value="ECO:0000318"/>
    <property type="project" value="GO_Central"/>
</dbReference>
<evidence type="ECO:0000313" key="8">
    <source>
        <dbReference type="Proteomes" id="UP000002280"/>
    </source>
</evidence>
<feature type="transmembrane region" description="Helical" evidence="6">
    <location>
        <begin position="86"/>
        <end position="108"/>
    </location>
</feature>
<accession>F7G7B2</accession>
<dbReference type="InParanoid" id="F7G7B2"/>
<reference evidence="7 8" key="1">
    <citation type="journal article" date="2007" name="Nature">
        <title>Genome of the marsupial Monodelphis domestica reveals innovation in non-coding sequences.</title>
        <authorList>
            <person name="Mikkelsen T.S."/>
            <person name="Wakefield M.J."/>
            <person name="Aken B."/>
            <person name="Amemiya C.T."/>
            <person name="Chang J.L."/>
            <person name="Duke S."/>
            <person name="Garber M."/>
            <person name="Gentles A.J."/>
            <person name="Goodstadt L."/>
            <person name="Heger A."/>
            <person name="Jurka J."/>
            <person name="Kamal M."/>
            <person name="Mauceli E."/>
            <person name="Searle S.M."/>
            <person name="Sharpe T."/>
            <person name="Baker M.L."/>
            <person name="Batzer M.A."/>
            <person name="Benos P.V."/>
            <person name="Belov K."/>
            <person name="Clamp M."/>
            <person name="Cook A."/>
            <person name="Cuff J."/>
            <person name="Das R."/>
            <person name="Davidow L."/>
            <person name="Deakin J.E."/>
            <person name="Fazzari M.J."/>
            <person name="Glass J.L."/>
            <person name="Grabherr M."/>
            <person name="Greally J.M."/>
            <person name="Gu W."/>
            <person name="Hore T.A."/>
            <person name="Huttley G.A."/>
            <person name="Kleber M."/>
            <person name="Jirtle R.L."/>
            <person name="Koina E."/>
            <person name="Lee J.T."/>
            <person name="Mahony S."/>
            <person name="Marra M.A."/>
            <person name="Miller R.D."/>
            <person name="Nicholls R.D."/>
            <person name="Oda M."/>
            <person name="Papenfuss A.T."/>
            <person name="Parra Z.E."/>
            <person name="Pollock D.D."/>
            <person name="Ray D.A."/>
            <person name="Schein J.E."/>
            <person name="Speed T.P."/>
            <person name="Thompson K."/>
            <person name="VandeBerg J.L."/>
            <person name="Wade C.M."/>
            <person name="Walker J.A."/>
            <person name="Waters P.D."/>
            <person name="Webber C."/>
            <person name="Weidman J.R."/>
            <person name="Xie X."/>
            <person name="Zody M.C."/>
            <person name="Baldwin J."/>
            <person name="Abdouelleil A."/>
            <person name="Abdulkadir J."/>
            <person name="Abebe A."/>
            <person name="Abera B."/>
            <person name="Abreu J."/>
            <person name="Acer S.C."/>
            <person name="Aftuck L."/>
            <person name="Alexander A."/>
            <person name="An P."/>
            <person name="Anderson E."/>
            <person name="Anderson S."/>
            <person name="Arachi H."/>
            <person name="Azer M."/>
            <person name="Bachantsang P."/>
            <person name="Barry A."/>
            <person name="Bayul T."/>
            <person name="Berlin A."/>
            <person name="Bessette D."/>
            <person name="Bloom T."/>
            <person name="Bloom T."/>
            <person name="Boguslavskiy L."/>
            <person name="Bonnet C."/>
            <person name="Boukhgalter B."/>
            <person name="Bourzgui I."/>
            <person name="Brown A."/>
            <person name="Cahill P."/>
            <person name="Channer S."/>
            <person name="Cheshatsang Y."/>
            <person name="Chuda L."/>
            <person name="Citroen M."/>
            <person name="Collymore A."/>
            <person name="Cooke P."/>
            <person name="Costello M."/>
            <person name="D'Aco K."/>
            <person name="Daza R."/>
            <person name="De Haan G."/>
            <person name="DeGray S."/>
            <person name="DeMaso C."/>
            <person name="Dhargay N."/>
            <person name="Dooley K."/>
            <person name="Dooley E."/>
            <person name="Doricent M."/>
            <person name="Dorje P."/>
            <person name="Dorjee K."/>
            <person name="Dupes A."/>
            <person name="Elong R."/>
            <person name="Falk J."/>
            <person name="Farina A."/>
            <person name="Faro S."/>
            <person name="Ferguson D."/>
            <person name="Fisher S."/>
            <person name="Foley C.D."/>
            <person name="Franke A."/>
            <person name="Friedrich D."/>
            <person name="Gadbois L."/>
            <person name="Gearin G."/>
            <person name="Gearin C.R."/>
            <person name="Giannoukos G."/>
            <person name="Goode T."/>
            <person name="Graham J."/>
            <person name="Grandbois E."/>
            <person name="Grewal S."/>
            <person name="Gyaltsen K."/>
            <person name="Hafez N."/>
            <person name="Hagos B."/>
            <person name="Hall J."/>
            <person name="Henson C."/>
            <person name="Hollinger A."/>
            <person name="Honan T."/>
            <person name="Huard M.D."/>
            <person name="Hughes L."/>
            <person name="Hurhula B."/>
            <person name="Husby M.E."/>
            <person name="Kamat A."/>
            <person name="Kanga B."/>
            <person name="Kashin S."/>
            <person name="Khazanovich D."/>
            <person name="Kisner P."/>
            <person name="Lance K."/>
            <person name="Lara M."/>
            <person name="Lee W."/>
            <person name="Lennon N."/>
            <person name="Letendre F."/>
            <person name="LeVine R."/>
            <person name="Lipovsky A."/>
            <person name="Liu X."/>
            <person name="Liu J."/>
            <person name="Liu S."/>
            <person name="Lokyitsang T."/>
            <person name="Lokyitsang Y."/>
            <person name="Lubonja R."/>
            <person name="Lui A."/>
            <person name="MacDonald P."/>
            <person name="Magnisalis V."/>
            <person name="Maru K."/>
            <person name="Matthews C."/>
            <person name="McCusker W."/>
            <person name="McDonough S."/>
            <person name="Mehta T."/>
            <person name="Meldrim J."/>
            <person name="Meneus L."/>
            <person name="Mihai O."/>
            <person name="Mihalev A."/>
            <person name="Mihova T."/>
            <person name="Mittelman R."/>
            <person name="Mlenga V."/>
            <person name="Montmayeur A."/>
            <person name="Mulrain L."/>
            <person name="Navidi A."/>
            <person name="Naylor J."/>
            <person name="Negash T."/>
            <person name="Nguyen T."/>
            <person name="Nguyen N."/>
            <person name="Nicol R."/>
            <person name="Norbu C."/>
            <person name="Norbu N."/>
            <person name="Novod N."/>
            <person name="O'Neill B."/>
            <person name="Osman S."/>
            <person name="Markiewicz E."/>
            <person name="Oyono O.L."/>
            <person name="Patti C."/>
            <person name="Phunkhang P."/>
            <person name="Pierre F."/>
            <person name="Priest M."/>
            <person name="Raghuraman S."/>
            <person name="Rege F."/>
            <person name="Reyes R."/>
            <person name="Rise C."/>
            <person name="Rogov P."/>
            <person name="Ross K."/>
            <person name="Ryan E."/>
            <person name="Settipalli S."/>
            <person name="Shea T."/>
            <person name="Sherpa N."/>
            <person name="Shi L."/>
            <person name="Shih D."/>
            <person name="Sparrow T."/>
            <person name="Spaulding J."/>
            <person name="Stalker J."/>
            <person name="Stange-Thomann N."/>
            <person name="Stavropoulos S."/>
            <person name="Stone C."/>
            <person name="Strader C."/>
            <person name="Tesfaye S."/>
            <person name="Thomson T."/>
            <person name="Thoulutsang Y."/>
            <person name="Thoulutsang D."/>
            <person name="Topham K."/>
            <person name="Topping I."/>
            <person name="Tsamla T."/>
            <person name="Vassiliev H."/>
            <person name="Vo A."/>
            <person name="Wangchuk T."/>
            <person name="Wangdi T."/>
            <person name="Weiand M."/>
            <person name="Wilkinson J."/>
            <person name="Wilson A."/>
            <person name="Yadav S."/>
            <person name="Young G."/>
            <person name="Yu Q."/>
            <person name="Zembek L."/>
            <person name="Zhong D."/>
            <person name="Zimmer A."/>
            <person name="Zwirko Z."/>
            <person name="Jaffe D.B."/>
            <person name="Alvarez P."/>
            <person name="Brockman W."/>
            <person name="Butler J."/>
            <person name="Chin C."/>
            <person name="Gnerre S."/>
            <person name="MacCallum I."/>
            <person name="Graves J.A."/>
            <person name="Ponting C.P."/>
            <person name="Breen M."/>
            <person name="Samollow P.B."/>
            <person name="Lander E.S."/>
            <person name="Lindblad-Toh K."/>
        </authorList>
    </citation>
    <scope>NUCLEOTIDE SEQUENCE [LARGE SCALE GENOMIC DNA]</scope>
</reference>
<dbReference type="CTD" id="503497"/>
<comment type="subcellular location">
    <subcellularLocation>
        <location evidence="1">Membrane</location>
        <topology evidence="1">Multi-pass membrane protein</topology>
    </subcellularLocation>
</comment>
<dbReference type="RefSeq" id="XP_016279050.1">
    <property type="nucleotide sequence ID" value="XM_016423564.2"/>
</dbReference>
<evidence type="ECO:0000256" key="6">
    <source>
        <dbReference type="SAM" id="Phobius"/>
    </source>
</evidence>
<dbReference type="RefSeq" id="XP_056657639.1">
    <property type="nucleotide sequence ID" value="XM_056801661.1"/>
</dbReference>
<evidence type="ECO:0000256" key="5">
    <source>
        <dbReference type="ARBA" id="ARBA00023136"/>
    </source>
</evidence>
<dbReference type="OrthoDB" id="9451513at2759"/>
<dbReference type="InterPro" id="IPR007237">
    <property type="entry name" value="CD20-like"/>
</dbReference>
<dbReference type="AlphaFoldDB" id="F7G7B2"/>
<gene>
    <name evidence="7" type="primary">MS4A13</name>
</gene>
<reference evidence="7" key="3">
    <citation type="submission" date="2025-09" db="UniProtKB">
        <authorList>
            <consortium name="Ensembl"/>
        </authorList>
    </citation>
    <scope>IDENTIFICATION</scope>
</reference>
<keyword evidence="4 6" id="KW-1133">Transmembrane helix</keyword>
<dbReference type="GeneTree" id="ENSGT00390000015662"/>
<dbReference type="HOGENOM" id="CLU_641836_0_0_1"/>
<dbReference type="PANTHER" id="PTHR23320:SF42">
    <property type="entry name" value="MEMBRANE-SPANNING 4-DOMAINS SUBFAMILY A MEMBER 13"/>
    <property type="match status" value="1"/>
</dbReference>
<feature type="transmembrane region" description="Helical" evidence="6">
    <location>
        <begin position="57"/>
        <end position="74"/>
    </location>
</feature>
<keyword evidence="8" id="KW-1185">Reference proteome</keyword>
<organism evidence="7 8">
    <name type="scientific">Monodelphis domestica</name>
    <name type="common">Gray short-tailed opossum</name>
    <dbReference type="NCBI Taxonomy" id="13616"/>
    <lineage>
        <taxon>Eukaryota</taxon>
        <taxon>Metazoa</taxon>
        <taxon>Chordata</taxon>
        <taxon>Craniata</taxon>
        <taxon>Vertebrata</taxon>
        <taxon>Euteleostomi</taxon>
        <taxon>Mammalia</taxon>
        <taxon>Metatheria</taxon>
        <taxon>Didelphimorphia</taxon>
        <taxon>Didelphidae</taxon>
        <taxon>Monodelphis</taxon>
    </lineage>
</organism>
<dbReference type="eggNOG" id="ENOG502RTZG">
    <property type="taxonomic scope" value="Eukaryota"/>
</dbReference>
<comment type="similarity">
    <text evidence="2">Belongs to the MS4A family.</text>
</comment>
<reference evidence="7" key="2">
    <citation type="submission" date="2025-08" db="UniProtKB">
        <authorList>
            <consortium name="Ensembl"/>
        </authorList>
    </citation>
    <scope>IDENTIFICATION</scope>
</reference>
<dbReference type="FunCoup" id="F7G7B2">
    <property type="interactions" value="156"/>
</dbReference>
<feature type="transmembrane region" description="Helical" evidence="6">
    <location>
        <begin position="129"/>
        <end position="150"/>
    </location>
</feature>
<dbReference type="Proteomes" id="UP000002280">
    <property type="component" value="Chromosome 5"/>
</dbReference>
<dbReference type="RefSeq" id="XP_007497655.1">
    <property type="nucleotide sequence ID" value="XM_007497593.3"/>
</dbReference>
<dbReference type="Bgee" id="ENSMODG00000020328">
    <property type="expression patterns" value="Expressed in testis and 2 other cell types or tissues"/>
</dbReference>
<dbReference type="STRING" id="13616.ENSMODP00000025427"/>
<dbReference type="PANTHER" id="PTHR23320">
    <property type="entry name" value="MEMBRANE-SPANNING 4-DOMAINS SUBFAMILY A MS4A -RELATED"/>
    <property type="match status" value="1"/>
</dbReference>
<dbReference type="GO" id="GO:0005886">
    <property type="term" value="C:plasma membrane"/>
    <property type="evidence" value="ECO:0000318"/>
    <property type="project" value="GO_Central"/>
</dbReference>
<name>F7G7B2_MONDO</name>